<dbReference type="Pfam" id="PF02653">
    <property type="entry name" value="BPD_transp_2"/>
    <property type="match status" value="1"/>
</dbReference>
<dbReference type="CDD" id="cd06581">
    <property type="entry name" value="TM_PBP1_LivM_like"/>
    <property type="match status" value="1"/>
</dbReference>
<dbReference type="GO" id="GO:0005886">
    <property type="term" value="C:plasma membrane"/>
    <property type="evidence" value="ECO:0007669"/>
    <property type="project" value="UniProtKB-SubCell"/>
</dbReference>
<feature type="transmembrane region" description="Helical" evidence="6">
    <location>
        <begin position="259"/>
        <end position="283"/>
    </location>
</feature>
<dbReference type="InterPro" id="IPR001851">
    <property type="entry name" value="ABC_transp_permease"/>
</dbReference>
<protein>
    <submittedName>
        <fullName evidence="7">Branched-chain amino acid transport system permease protein</fullName>
    </submittedName>
</protein>
<feature type="transmembrane region" description="Helical" evidence="6">
    <location>
        <begin position="31"/>
        <end position="51"/>
    </location>
</feature>
<keyword evidence="8" id="KW-1185">Reference proteome</keyword>
<comment type="subcellular location">
    <subcellularLocation>
        <location evidence="1">Cell membrane</location>
        <topology evidence="1">Multi-pass membrane protein</topology>
    </subcellularLocation>
</comment>
<evidence type="ECO:0000256" key="2">
    <source>
        <dbReference type="ARBA" id="ARBA00022475"/>
    </source>
</evidence>
<keyword evidence="3 6" id="KW-0812">Transmembrane</keyword>
<feature type="transmembrane region" description="Helical" evidence="6">
    <location>
        <begin position="6"/>
        <end position="24"/>
    </location>
</feature>
<keyword evidence="5 6" id="KW-0472">Membrane</keyword>
<dbReference type="GO" id="GO:0015658">
    <property type="term" value="F:branched-chain amino acid transmembrane transporter activity"/>
    <property type="evidence" value="ECO:0007669"/>
    <property type="project" value="InterPro"/>
</dbReference>
<dbReference type="EMBL" id="JACIEK010000017">
    <property type="protein sequence ID" value="MBB4000265.1"/>
    <property type="molecule type" value="Genomic_DNA"/>
</dbReference>
<organism evidence="7 8">
    <name type="scientific">Aureimonas pseudogalii</name>
    <dbReference type="NCBI Taxonomy" id="1744844"/>
    <lineage>
        <taxon>Bacteria</taxon>
        <taxon>Pseudomonadati</taxon>
        <taxon>Pseudomonadota</taxon>
        <taxon>Alphaproteobacteria</taxon>
        <taxon>Hyphomicrobiales</taxon>
        <taxon>Aurantimonadaceae</taxon>
        <taxon>Aureimonas</taxon>
    </lineage>
</organism>
<evidence type="ECO:0000256" key="6">
    <source>
        <dbReference type="SAM" id="Phobius"/>
    </source>
</evidence>
<evidence type="ECO:0000256" key="3">
    <source>
        <dbReference type="ARBA" id="ARBA00022692"/>
    </source>
</evidence>
<dbReference type="RefSeq" id="WP_183201963.1">
    <property type="nucleotide sequence ID" value="NZ_JACIEK010000017.1"/>
</dbReference>
<evidence type="ECO:0000256" key="4">
    <source>
        <dbReference type="ARBA" id="ARBA00022989"/>
    </source>
</evidence>
<dbReference type="AlphaFoldDB" id="A0A7W6H7W8"/>
<feature type="transmembrane region" description="Helical" evidence="6">
    <location>
        <begin position="219"/>
        <end position="247"/>
    </location>
</feature>
<feature type="transmembrane region" description="Helical" evidence="6">
    <location>
        <begin position="130"/>
        <end position="150"/>
    </location>
</feature>
<evidence type="ECO:0000313" key="8">
    <source>
        <dbReference type="Proteomes" id="UP000542776"/>
    </source>
</evidence>
<gene>
    <name evidence="7" type="ORF">GGR04_004141</name>
</gene>
<comment type="caution">
    <text evidence="7">The sequence shown here is derived from an EMBL/GenBank/DDBJ whole genome shotgun (WGS) entry which is preliminary data.</text>
</comment>
<feature type="transmembrane region" description="Helical" evidence="6">
    <location>
        <begin position="57"/>
        <end position="79"/>
    </location>
</feature>
<sequence>MEAYVLAVAIFVAIYALLTLGLNLQYGLTGLTNFGLVGFFAIGAYASAILSTMGYPILLGFAAGMLISVAAAWPIGLIALRLRDDYFAIATLGFSEVVRVAIISEGELTAGVQGIPGIPRLFAFAEARTAQPLLVLGTLLLVNLAVVLAMRRIVRSPFGRIIGAIRDNEEAVSALGKDPARFKTQVLMVGAALSALGGSFYAHYVGYVTPDQFIPLVTFQIWMAMILGGAGKISGAVIGTLVLMLLLEGSRFLPDVLPFVSGAAMAEIRIFAVGFALVLFTLYRPQGLMGDFTKR</sequence>
<evidence type="ECO:0000313" key="7">
    <source>
        <dbReference type="EMBL" id="MBB4000265.1"/>
    </source>
</evidence>
<name>A0A7W6H7W8_9HYPH</name>
<keyword evidence="2" id="KW-1003">Cell membrane</keyword>
<dbReference type="PANTHER" id="PTHR30482:SF10">
    <property type="entry name" value="HIGH-AFFINITY BRANCHED-CHAIN AMINO ACID TRANSPORT PROTEIN BRAE"/>
    <property type="match status" value="1"/>
</dbReference>
<evidence type="ECO:0000256" key="1">
    <source>
        <dbReference type="ARBA" id="ARBA00004651"/>
    </source>
</evidence>
<reference evidence="7 8" key="1">
    <citation type="submission" date="2020-08" db="EMBL/GenBank/DDBJ databases">
        <title>Genomic Encyclopedia of Type Strains, Phase IV (KMG-IV): sequencing the most valuable type-strain genomes for metagenomic binning, comparative biology and taxonomic classification.</title>
        <authorList>
            <person name="Goeker M."/>
        </authorList>
    </citation>
    <scope>NUCLEOTIDE SEQUENCE [LARGE SCALE GENOMIC DNA]</scope>
    <source>
        <strain evidence="7 8">DSM 102238</strain>
    </source>
</reference>
<dbReference type="InterPro" id="IPR043428">
    <property type="entry name" value="LivM-like"/>
</dbReference>
<feature type="transmembrane region" description="Helical" evidence="6">
    <location>
        <begin position="186"/>
        <end position="207"/>
    </location>
</feature>
<accession>A0A7W6H7W8</accession>
<dbReference type="PANTHER" id="PTHR30482">
    <property type="entry name" value="HIGH-AFFINITY BRANCHED-CHAIN AMINO ACID TRANSPORT SYSTEM PERMEASE"/>
    <property type="match status" value="1"/>
</dbReference>
<keyword evidence="4 6" id="KW-1133">Transmembrane helix</keyword>
<proteinExistence type="predicted"/>
<dbReference type="Proteomes" id="UP000542776">
    <property type="component" value="Unassembled WGS sequence"/>
</dbReference>
<evidence type="ECO:0000256" key="5">
    <source>
        <dbReference type="ARBA" id="ARBA00023136"/>
    </source>
</evidence>